<comment type="caution">
    <text evidence="15">The sequence shown here is derived from an EMBL/GenBank/DDBJ whole genome shotgun (WGS) entry which is preliminary data.</text>
</comment>
<dbReference type="SUPFAM" id="SSF68906">
    <property type="entry name" value="SAP domain"/>
    <property type="match status" value="1"/>
</dbReference>
<feature type="compositionally biased region" description="Polar residues" evidence="11">
    <location>
        <begin position="484"/>
        <end position="493"/>
    </location>
</feature>
<dbReference type="PANTHER" id="PTHR10782">
    <property type="entry name" value="ZINC FINGER MIZ DOMAIN-CONTAINING PROTEIN"/>
    <property type="match status" value="1"/>
</dbReference>
<evidence type="ECO:0000256" key="3">
    <source>
        <dbReference type="ARBA" id="ARBA00005383"/>
    </source>
</evidence>
<dbReference type="InterPro" id="IPR038654">
    <property type="entry name" value="PINIT_sf"/>
</dbReference>
<dbReference type="SMART" id="SM00513">
    <property type="entry name" value="SAP"/>
    <property type="match status" value="1"/>
</dbReference>
<sequence length="576" mass="64641">MASMSGAHTVQGDLVRGILAEVNTLTVDRLKRALKAENLTVSGLKNELQIRLRAHIHDCDRNNDQVGLRRIKDAVRGYPSAQNSTTYNSNPYPSPYSNHTPASSASPQNYYNSPTPRLPPPPSLAMPTVGYNSSRITFKDSPFYKIQKQLSNVVELKPREQTRDTARLTVNLDEALATRFQADSSCRAMVFCAAESFDSAWKPVEIAFPHHAEIRCNQDELKVNLKGLKNKPGSTRPVDITPFLRKKAGFPNNVELVYALTNKGANPQKYLLLVNLVQKKSIDTLVEDLKRGKYLSKARVIQEMMNRANDDDIVVESSKMSLRDPVQMTRIETPCRSIGCKHNECFDAAVYLALQEQAPTWTCPICNRPAQWDNLVYDQFVEEILRNTHKDIEQVTIEPDGRWHVIKTEEDEPKPKTPNPFSNHHDSDDDDDDDDLIEITDIDAPKTTASIRTRPSADSIRTPSLNGRDSFPPPPTLSSASLAQSIHQPPTTQSKKRPREEVIDLTLSDDDEQPPVSRIKRPSLSSQISDSNRSGVPGAFRFTLPPPVPSRTSTNSPANRYSPGNYYDYDVFHTRL</sequence>
<evidence type="ECO:0000256" key="6">
    <source>
        <dbReference type="ARBA" id="ARBA00022771"/>
    </source>
</evidence>
<dbReference type="InterPro" id="IPR003034">
    <property type="entry name" value="SAP_dom"/>
</dbReference>
<dbReference type="Pfam" id="PF02891">
    <property type="entry name" value="zf-MIZ"/>
    <property type="match status" value="1"/>
</dbReference>
<dbReference type="InterPro" id="IPR036361">
    <property type="entry name" value="SAP_dom_sf"/>
</dbReference>
<dbReference type="GO" id="GO:0016874">
    <property type="term" value="F:ligase activity"/>
    <property type="evidence" value="ECO:0007669"/>
    <property type="project" value="UniProtKB-KW"/>
</dbReference>
<evidence type="ECO:0000256" key="1">
    <source>
        <dbReference type="ARBA" id="ARBA00004123"/>
    </source>
</evidence>
<dbReference type="PROSITE" id="PS51044">
    <property type="entry name" value="ZF_SP_RING"/>
    <property type="match status" value="1"/>
</dbReference>
<dbReference type="Gene3D" id="2.60.120.780">
    <property type="entry name" value="PINIT domain"/>
    <property type="match status" value="1"/>
</dbReference>
<comment type="similarity">
    <text evidence="3">Belongs to the PIAS family.</text>
</comment>
<keyword evidence="9" id="KW-0539">Nucleus</keyword>
<keyword evidence="16" id="KW-1185">Reference proteome</keyword>
<keyword evidence="7" id="KW-0833">Ubl conjugation pathway</keyword>
<evidence type="ECO:0000256" key="8">
    <source>
        <dbReference type="ARBA" id="ARBA00022833"/>
    </source>
</evidence>
<protein>
    <submittedName>
        <fullName evidence="15">E3 SUMO-protein ligase pli1</fullName>
    </submittedName>
</protein>
<dbReference type="Pfam" id="PF02037">
    <property type="entry name" value="SAP"/>
    <property type="match status" value="1"/>
</dbReference>
<feature type="compositionally biased region" description="Low complexity" evidence="11">
    <location>
        <begin position="83"/>
        <end position="101"/>
    </location>
</feature>
<feature type="domain" description="SP-RING-type" evidence="13">
    <location>
        <begin position="309"/>
        <end position="394"/>
    </location>
</feature>
<dbReference type="Gene3D" id="3.30.40.10">
    <property type="entry name" value="Zinc/RING finger domain, C3HC4 (zinc finger)"/>
    <property type="match status" value="1"/>
</dbReference>
<dbReference type="PROSITE" id="PS51466">
    <property type="entry name" value="PINIT"/>
    <property type="match status" value="1"/>
</dbReference>
<evidence type="ECO:0000313" key="15">
    <source>
        <dbReference type="EMBL" id="KAK5945015.1"/>
    </source>
</evidence>
<dbReference type="GeneID" id="89995667"/>
<feature type="region of interest" description="Disordered" evidence="11">
    <location>
        <begin position="77"/>
        <end position="126"/>
    </location>
</feature>
<evidence type="ECO:0000259" key="12">
    <source>
        <dbReference type="PROSITE" id="PS50800"/>
    </source>
</evidence>
<dbReference type="InterPro" id="IPR023321">
    <property type="entry name" value="PINIT"/>
</dbReference>
<comment type="subcellular location">
    <subcellularLocation>
        <location evidence="1">Nucleus</location>
    </subcellularLocation>
</comment>
<feature type="domain" description="SAP" evidence="12">
    <location>
        <begin position="22"/>
        <end position="56"/>
    </location>
</feature>
<evidence type="ECO:0000256" key="10">
    <source>
        <dbReference type="PROSITE-ProRule" id="PRU00452"/>
    </source>
</evidence>
<dbReference type="PROSITE" id="PS50800">
    <property type="entry name" value="SAP"/>
    <property type="match status" value="1"/>
</dbReference>
<evidence type="ECO:0000256" key="11">
    <source>
        <dbReference type="SAM" id="MobiDB-lite"/>
    </source>
</evidence>
<keyword evidence="15" id="KW-0436">Ligase</keyword>
<dbReference type="InterPro" id="IPR004181">
    <property type="entry name" value="Znf_MIZ"/>
</dbReference>
<feature type="compositionally biased region" description="Polar residues" evidence="11">
    <location>
        <begin position="550"/>
        <end position="559"/>
    </location>
</feature>
<evidence type="ECO:0000313" key="16">
    <source>
        <dbReference type="Proteomes" id="UP001334248"/>
    </source>
</evidence>
<dbReference type="InterPro" id="IPR013083">
    <property type="entry name" value="Znf_RING/FYVE/PHD"/>
</dbReference>
<organism evidence="15 16">
    <name type="scientific">Knufia obscura</name>
    <dbReference type="NCBI Taxonomy" id="1635080"/>
    <lineage>
        <taxon>Eukaryota</taxon>
        <taxon>Fungi</taxon>
        <taxon>Dikarya</taxon>
        <taxon>Ascomycota</taxon>
        <taxon>Pezizomycotina</taxon>
        <taxon>Eurotiomycetes</taxon>
        <taxon>Chaetothyriomycetidae</taxon>
        <taxon>Chaetothyriales</taxon>
        <taxon>Trichomeriaceae</taxon>
        <taxon>Knufia</taxon>
    </lineage>
</organism>
<evidence type="ECO:0000256" key="2">
    <source>
        <dbReference type="ARBA" id="ARBA00004718"/>
    </source>
</evidence>
<evidence type="ECO:0000259" key="14">
    <source>
        <dbReference type="PROSITE" id="PS51466"/>
    </source>
</evidence>
<feature type="domain" description="PINIT" evidence="14">
    <location>
        <begin position="116"/>
        <end position="280"/>
    </location>
</feature>
<dbReference type="Gene3D" id="1.10.720.30">
    <property type="entry name" value="SAP domain"/>
    <property type="match status" value="1"/>
</dbReference>
<comment type="pathway">
    <text evidence="2">Protein modification; protein sumoylation.</text>
</comment>
<evidence type="ECO:0000256" key="4">
    <source>
        <dbReference type="ARBA" id="ARBA00022679"/>
    </source>
</evidence>
<evidence type="ECO:0000256" key="7">
    <source>
        <dbReference type="ARBA" id="ARBA00022786"/>
    </source>
</evidence>
<dbReference type="Pfam" id="PF14324">
    <property type="entry name" value="PINIT"/>
    <property type="match status" value="1"/>
</dbReference>
<feature type="compositionally biased region" description="Acidic residues" evidence="11">
    <location>
        <begin position="428"/>
        <end position="441"/>
    </location>
</feature>
<keyword evidence="6 10" id="KW-0863">Zinc-finger</keyword>
<keyword evidence="5" id="KW-0479">Metal-binding</keyword>
<feature type="region of interest" description="Disordered" evidence="11">
    <location>
        <begin position="401"/>
        <end position="563"/>
    </location>
</feature>
<dbReference type="EMBL" id="JAVHJV010000002">
    <property type="protein sequence ID" value="KAK5945015.1"/>
    <property type="molecule type" value="Genomic_DNA"/>
</dbReference>
<evidence type="ECO:0000256" key="5">
    <source>
        <dbReference type="ARBA" id="ARBA00022723"/>
    </source>
</evidence>
<dbReference type="PANTHER" id="PTHR10782:SF4">
    <property type="entry name" value="TONALLI, ISOFORM E"/>
    <property type="match status" value="1"/>
</dbReference>
<accession>A0ABR0RWQ7</accession>
<dbReference type="RefSeq" id="XP_064733105.1">
    <property type="nucleotide sequence ID" value="XM_064870652.1"/>
</dbReference>
<keyword evidence="8" id="KW-0862">Zinc</keyword>
<gene>
    <name evidence="15" type="primary">pli1</name>
    <name evidence="15" type="ORF">PMZ80_002218</name>
</gene>
<name>A0ABR0RWQ7_9EURO</name>
<feature type="compositionally biased region" description="Polar residues" evidence="11">
    <location>
        <begin position="102"/>
        <end position="112"/>
    </location>
</feature>
<feature type="compositionally biased region" description="Polar residues" evidence="11">
    <location>
        <begin position="523"/>
        <end position="534"/>
    </location>
</feature>
<reference evidence="15 16" key="1">
    <citation type="journal article" date="2023" name="Res Sq">
        <title>Genomic and morphological characterization of Knufia obscura isolated from the Mars 2020 spacecraft assembly facility.</title>
        <authorList>
            <person name="Chander A.M."/>
            <person name="Teixeira M.M."/>
            <person name="Singh N.K."/>
            <person name="Williams M.P."/>
            <person name="Parker C.W."/>
            <person name="Leo P."/>
            <person name="Stajich J.E."/>
            <person name="Torok T."/>
            <person name="Tighe S."/>
            <person name="Mason C.E."/>
            <person name="Venkateswaran K."/>
        </authorList>
    </citation>
    <scope>NUCLEOTIDE SEQUENCE [LARGE SCALE GENOMIC DNA]</scope>
    <source>
        <strain evidence="15 16">CCFEE 5817</strain>
    </source>
</reference>
<evidence type="ECO:0000256" key="9">
    <source>
        <dbReference type="ARBA" id="ARBA00023242"/>
    </source>
</evidence>
<proteinExistence type="inferred from homology"/>
<evidence type="ECO:0000259" key="13">
    <source>
        <dbReference type="PROSITE" id="PS51044"/>
    </source>
</evidence>
<keyword evidence="4" id="KW-0808">Transferase</keyword>
<dbReference type="Proteomes" id="UP001334248">
    <property type="component" value="Unassembled WGS sequence"/>
</dbReference>